<dbReference type="InterPro" id="IPR022398">
    <property type="entry name" value="Peptidase_S8_His-AS"/>
</dbReference>
<sequence>MAKSRPADNSTHAPAGPVEVVVVTAHTGAGIHRSDVAESTAMEAELRSALPGGAQLTRSFGPANRLTERLQGTAQESVGTDLLSYFSVTGFSGSADELAEELAANDSVEAAFVKPPAEPPIAPDDSLEREAAAAPAEEAPPVTPDFSANQGYLEAAPGGINARWAWTRPGGRGQGVRVIDVEGAWRFTHEDLLLNQGGVIGGTQSTDLGWRNHGTAVAGEISADHNSIGVLGIAPDANIRAISIFGPGSAGAIRQAADALSAGDVILIELHRPGPRHSFQSRADQLGYIAVEWWPDDFAAIRYALGRGVIVVEAAGNGAENLDDALYDTRPSGFPSSWTNPFRGGAADSGAVVVGAGAPPVGTHGRDHGPGRSRLGFSNFGARVDAQGWGREVTTTGYGGLQGGPNEDLWYTDTFSGTSSASPIVVGAVACYQGISAAGSGRKTPAQVRSRLRSTGSPQTDAPDRPATQRIGNLPDLRALVGLIKVKDIKDGKAEKLEKVEIKEGKREKIEIKEGKLEKVEIKEGKREKLEKVEIKERDKIRDIDWGRIGGGGLGGFGGPQAEGPSAEDRLAALEGTVAELAHFIDQALRPDLGAGALGYDGLEDQSAQSKDEKDLKDAEKPAEG</sequence>
<dbReference type="InterPro" id="IPR015500">
    <property type="entry name" value="Peptidase_S8_subtilisin-rel"/>
</dbReference>
<dbReference type="PANTHER" id="PTHR43806:SF11">
    <property type="entry name" value="CEREVISIN-RELATED"/>
    <property type="match status" value="1"/>
</dbReference>
<dbReference type="Pfam" id="PF00082">
    <property type="entry name" value="Peptidase_S8"/>
    <property type="match status" value="1"/>
</dbReference>
<dbReference type="InterPro" id="IPR050131">
    <property type="entry name" value="Peptidase_S8_subtilisin-like"/>
</dbReference>
<protein>
    <submittedName>
        <fullName evidence="8">S8 family serine peptidase</fullName>
    </submittedName>
</protein>
<dbReference type="PROSITE" id="PS51892">
    <property type="entry name" value="SUBTILASE"/>
    <property type="match status" value="1"/>
</dbReference>
<reference evidence="8 9" key="1">
    <citation type="submission" date="2024-05" db="EMBL/GenBank/DDBJ databases">
        <title>Sinomonas sp. nov., isolated from a waste landfill.</title>
        <authorList>
            <person name="Zhao Y."/>
        </authorList>
    </citation>
    <scope>NUCLEOTIDE SEQUENCE [LARGE SCALE GENOMIC DNA]</scope>
    <source>
        <strain evidence="8 9">CCTCC AB2014300</strain>
    </source>
</reference>
<evidence type="ECO:0000256" key="5">
    <source>
        <dbReference type="PROSITE-ProRule" id="PRU01240"/>
    </source>
</evidence>
<dbReference type="SUPFAM" id="SSF52743">
    <property type="entry name" value="Subtilisin-like"/>
    <property type="match status" value="1"/>
</dbReference>
<dbReference type="RefSeq" id="WP_345885302.1">
    <property type="nucleotide sequence ID" value="NZ_JBDFRB010000008.1"/>
</dbReference>
<name>A0ABU9X1N2_9MICC</name>
<comment type="caution">
    <text evidence="8">The sequence shown here is derived from an EMBL/GenBank/DDBJ whole genome shotgun (WGS) entry which is preliminary data.</text>
</comment>
<dbReference type="EMBL" id="JBDFRB010000008">
    <property type="protein sequence ID" value="MEN2744947.1"/>
    <property type="molecule type" value="Genomic_DNA"/>
</dbReference>
<evidence type="ECO:0000313" key="8">
    <source>
        <dbReference type="EMBL" id="MEN2744947.1"/>
    </source>
</evidence>
<comment type="caution">
    <text evidence="5">Lacks conserved residue(s) required for the propagation of feature annotation.</text>
</comment>
<evidence type="ECO:0000256" key="6">
    <source>
        <dbReference type="SAM" id="MobiDB-lite"/>
    </source>
</evidence>
<evidence type="ECO:0000256" key="4">
    <source>
        <dbReference type="ARBA" id="ARBA00022825"/>
    </source>
</evidence>
<comment type="similarity">
    <text evidence="1 5">Belongs to the peptidase S8 family.</text>
</comment>
<feature type="region of interest" description="Disordered" evidence="6">
    <location>
        <begin position="451"/>
        <end position="470"/>
    </location>
</feature>
<dbReference type="PROSITE" id="PS00137">
    <property type="entry name" value="SUBTILASE_HIS"/>
    <property type="match status" value="1"/>
</dbReference>
<proteinExistence type="inferred from homology"/>
<dbReference type="Proteomes" id="UP001422074">
    <property type="component" value="Unassembled WGS sequence"/>
</dbReference>
<dbReference type="InterPro" id="IPR023828">
    <property type="entry name" value="Peptidase_S8_Ser-AS"/>
</dbReference>
<keyword evidence="4" id="KW-0720">Serine protease</keyword>
<dbReference type="PROSITE" id="PS00138">
    <property type="entry name" value="SUBTILASE_SER"/>
    <property type="match status" value="1"/>
</dbReference>
<dbReference type="InterPro" id="IPR000209">
    <property type="entry name" value="Peptidase_S8/S53_dom"/>
</dbReference>
<evidence type="ECO:0000256" key="2">
    <source>
        <dbReference type="ARBA" id="ARBA00022670"/>
    </source>
</evidence>
<evidence type="ECO:0000313" key="9">
    <source>
        <dbReference type="Proteomes" id="UP001422074"/>
    </source>
</evidence>
<dbReference type="PRINTS" id="PR00723">
    <property type="entry name" value="SUBTILISIN"/>
</dbReference>
<feature type="domain" description="Peptidase S8/S53" evidence="7">
    <location>
        <begin position="203"/>
        <end position="456"/>
    </location>
</feature>
<evidence type="ECO:0000256" key="3">
    <source>
        <dbReference type="ARBA" id="ARBA00022801"/>
    </source>
</evidence>
<evidence type="ECO:0000256" key="1">
    <source>
        <dbReference type="ARBA" id="ARBA00011073"/>
    </source>
</evidence>
<organism evidence="8 9">
    <name type="scientific">Sinomonas halotolerans</name>
    <dbReference type="NCBI Taxonomy" id="1644133"/>
    <lineage>
        <taxon>Bacteria</taxon>
        <taxon>Bacillati</taxon>
        <taxon>Actinomycetota</taxon>
        <taxon>Actinomycetes</taxon>
        <taxon>Micrococcales</taxon>
        <taxon>Micrococcaceae</taxon>
        <taxon>Sinomonas</taxon>
    </lineage>
</organism>
<gene>
    <name evidence="8" type="ORF">ABCQ75_10420</name>
</gene>
<dbReference type="CDD" id="cd04843">
    <property type="entry name" value="Peptidases_S8_11"/>
    <property type="match status" value="1"/>
</dbReference>
<keyword evidence="3" id="KW-0378">Hydrolase</keyword>
<keyword evidence="9" id="KW-1185">Reference proteome</keyword>
<feature type="region of interest" description="Disordered" evidence="6">
    <location>
        <begin position="114"/>
        <end position="143"/>
    </location>
</feature>
<evidence type="ECO:0000259" key="7">
    <source>
        <dbReference type="Pfam" id="PF00082"/>
    </source>
</evidence>
<feature type="region of interest" description="Disordered" evidence="6">
    <location>
        <begin position="596"/>
        <end position="625"/>
    </location>
</feature>
<feature type="compositionally biased region" description="Basic and acidic residues" evidence="6">
    <location>
        <begin position="610"/>
        <end position="625"/>
    </location>
</feature>
<dbReference type="InterPro" id="IPR034073">
    <property type="entry name" value="Subtilisin_DY-like_dom"/>
</dbReference>
<dbReference type="Gene3D" id="3.40.50.200">
    <property type="entry name" value="Peptidase S8/S53 domain"/>
    <property type="match status" value="1"/>
</dbReference>
<dbReference type="PANTHER" id="PTHR43806">
    <property type="entry name" value="PEPTIDASE S8"/>
    <property type="match status" value="1"/>
</dbReference>
<keyword evidence="2" id="KW-0645">Protease</keyword>
<accession>A0ABU9X1N2</accession>
<dbReference type="InterPro" id="IPR036852">
    <property type="entry name" value="Peptidase_S8/S53_dom_sf"/>
</dbReference>